<dbReference type="Proteomes" id="UP000529637">
    <property type="component" value="Unassembled WGS sequence"/>
</dbReference>
<dbReference type="SUPFAM" id="SSF53850">
    <property type="entry name" value="Periplasmic binding protein-like II"/>
    <property type="match status" value="1"/>
</dbReference>
<proteinExistence type="inferred from homology"/>
<dbReference type="PANTHER" id="PTHR42928">
    <property type="entry name" value="TRICARBOXYLATE-BINDING PROTEIN"/>
    <property type="match status" value="1"/>
</dbReference>
<dbReference type="Gene3D" id="3.40.190.150">
    <property type="entry name" value="Bordetella uptake gene, domain 1"/>
    <property type="match status" value="1"/>
</dbReference>
<dbReference type="PIRSF" id="PIRSF017082">
    <property type="entry name" value="YflP"/>
    <property type="match status" value="1"/>
</dbReference>
<feature type="signal peptide" evidence="2">
    <location>
        <begin position="1"/>
        <end position="26"/>
    </location>
</feature>
<dbReference type="EMBL" id="JABWMJ010000004">
    <property type="protein sequence ID" value="NUZ06084.1"/>
    <property type="molecule type" value="Genomic_DNA"/>
</dbReference>
<keyword evidence="4" id="KW-1185">Reference proteome</keyword>
<comment type="similarity">
    <text evidence="1">Belongs to the UPF0065 (bug) family.</text>
</comment>
<evidence type="ECO:0000256" key="2">
    <source>
        <dbReference type="SAM" id="SignalP"/>
    </source>
</evidence>
<comment type="caution">
    <text evidence="3">The sequence shown here is derived from an EMBL/GenBank/DDBJ whole genome shotgun (WGS) entry which is preliminary data.</text>
</comment>
<dbReference type="CDD" id="cd07012">
    <property type="entry name" value="PBP2_Bug_TTT"/>
    <property type="match status" value="1"/>
</dbReference>
<protein>
    <submittedName>
        <fullName evidence="3">Tripartite tricarboxylate transporter substrate binding protein</fullName>
    </submittedName>
</protein>
<accession>A0A7Y6NMX5</accession>
<sequence length="327" mass="34750">MRRVLSLLLAGAAATFLGTAASQAEAQSWPSRPVRVIVPFAPGGGIDILTRAIANELTTRWKQPIVIDNRGGAGSLIGTEAVAKAPPDGYTLLATVNQSMVANRFLYKSLPYDPDKNFEPIMMMVISDQLLIANANLPANNLKEVIALAKRDPGKLNYGSFGIGSQPHLLYETINVREGTDLLHVPYKGITPNLQALASGEVMLGTGSAAVAAPLIAAGRIKPISVAGSRRVAQFPKVPTTAEEGYPYVRTSIWYALFAPAGTPAEVTNRIRNDVRAILTDPAFAEANAVSKGLTVVAGDRDQLVRTIREESASVAEQVKAAKVTPE</sequence>
<dbReference type="Pfam" id="PF03401">
    <property type="entry name" value="TctC"/>
    <property type="match status" value="1"/>
</dbReference>
<dbReference type="RefSeq" id="WP_176068723.1">
    <property type="nucleotide sequence ID" value="NZ_JABWMJ010000004.1"/>
</dbReference>
<name>A0A7Y6NMX5_9BURK</name>
<dbReference type="InterPro" id="IPR042100">
    <property type="entry name" value="Bug_dom1"/>
</dbReference>
<dbReference type="AlphaFoldDB" id="A0A7Y6NMX5"/>
<dbReference type="InterPro" id="IPR005064">
    <property type="entry name" value="BUG"/>
</dbReference>
<dbReference type="PANTHER" id="PTHR42928:SF5">
    <property type="entry name" value="BLR1237 PROTEIN"/>
    <property type="match status" value="1"/>
</dbReference>
<feature type="chain" id="PRO_5031073352" evidence="2">
    <location>
        <begin position="27"/>
        <end position="327"/>
    </location>
</feature>
<organism evidence="3 4">
    <name type="scientific">Piscinibacter koreensis</name>
    <dbReference type="NCBI Taxonomy" id="2742824"/>
    <lineage>
        <taxon>Bacteria</taxon>
        <taxon>Pseudomonadati</taxon>
        <taxon>Pseudomonadota</taxon>
        <taxon>Betaproteobacteria</taxon>
        <taxon>Burkholderiales</taxon>
        <taxon>Sphaerotilaceae</taxon>
        <taxon>Piscinibacter</taxon>
    </lineage>
</organism>
<evidence type="ECO:0000313" key="4">
    <source>
        <dbReference type="Proteomes" id="UP000529637"/>
    </source>
</evidence>
<dbReference type="Gene3D" id="3.40.190.10">
    <property type="entry name" value="Periplasmic binding protein-like II"/>
    <property type="match status" value="1"/>
</dbReference>
<evidence type="ECO:0000313" key="3">
    <source>
        <dbReference type="EMBL" id="NUZ06084.1"/>
    </source>
</evidence>
<reference evidence="3 4" key="1">
    <citation type="submission" date="2020-06" db="EMBL/GenBank/DDBJ databases">
        <title>Schlegella sp. ID0723 isolated from air conditioner.</title>
        <authorList>
            <person name="Kim D.Y."/>
            <person name="Kim D.-U."/>
        </authorList>
    </citation>
    <scope>NUCLEOTIDE SEQUENCE [LARGE SCALE GENOMIC DNA]</scope>
    <source>
        <strain evidence="3 4">ID0723</strain>
    </source>
</reference>
<gene>
    <name evidence="3" type="ORF">HQN59_09950</name>
</gene>
<evidence type="ECO:0000256" key="1">
    <source>
        <dbReference type="ARBA" id="ARBA00006987"/>
    </source>
</evidence>
<keyword evidence="2" id="KW-0732">Signal</keyword>